<dbReference type="EMBL" id="AM920431">
    <property type="protein sequence ID" value="CAP93478.1"/>
    <property type="molecule type" value="Genomic_DNA"/>
</dbReference>
<dbReference type="InterPro" id="IPR053275">
    <property type="entry name" value="Agnestin_monoxygenase"/>
</dbReference>
<reference evidence="1 2" key="1">
    <citation type="journal article" date="2008" name="Nat. Biotechnol.">
        <title>Genome sequencing and analysis of the filamentous fungus Penicillium chrysogenum.</title>
        <authorList>
            <person name="van den Berg M.A."/>
            <person name="Albang R."/>
            <person name="Albermann K."/>
            <person name="Badger J.H."/>
            <person name="Daran J.-M."/>
            <person name="Driessen A.J.M."/>
            <person name="Garcia-Estrada C."/>
            <person name="Fedorova N.D."/>
            <person name="Harris D.M."/>
            <person name="Heijne W.H.M."/>
            <person name="Joardar V.S."/>
            <person name="Kiel J.A.K.W."/>
            <person name="Kovalchuk A."/>
            <person name="Martin J.F."/>
            <person name="Nierman W.C."/>
            <person name="Nijland J.G."/>
            <person name="Pronk J.T."/>
            <person name="Roubos J.A."/>
            <person name="van der Klei I.J."/>
            <person name="van Peij N.N.M.E."/>
            <person name="Veenhuis M."/>
            <person name="von Doehren H."/>
            <person name="Wagner C."/>
            <person name="Wortman J.R."/>
            <person name="Bovenberg R.A.L."/>
        </authorList>
    </citation>
    <scope>NUCLEOTIDE SEQUENCE [LARGE SCALE GENOMIC DNA]</scope>
    <source>
        <strain evidence="2">ATCC 28089 / DSM 1075 / NRRL 1951 / Wisconsin 54-1255</strain>
    </source>
</reference>
<dbReference type="STRING" id="500485.B6H7R0"/>
<sequence>MESITYEATVIGAGPGGLATLAALCDAGLNPILWIDRTFEGGRLNTVYREISSNTKIRDYLKAIYSSPVCASIIRSIPAPNAVTKLESMDGDKTCQLSFSGDMVRMLVNGLLERPEVQNVEGAVEKASLNVCGFQPSPQVSANPCQRGIWTVSTSSQSFKTTRLFMCTGSQPQSSSMHYPFNKDLTVLDLDECMLRSHLASILPKDGKSVVAVIGNSHSGILCCKNLYESAKSKERDIRIVNFGRRPIKYAKYVDSGIIFDNTGLKGSTAEWAKEVMENDPDPEIIEQVDLSQNQDLAFRERLPRCTHIIYAIGYIRSPLPALYIDGQLAGEELTFDMHSSGFHYGDGAERVQGLYAGGIAFPEEVKDPEGHVEAAVGVAKFFSFAERMKKNWLSLQ</sequence>
<name>B6H7R0_PENRW</name>
<protein>
    <submittedName>
        <fullName evidence="1">Pc16g08080 protein</fullName>
    </submittedName>
</protein>
<evidence type="ECO:0000313" key="2">
    <source>
        <dbReference type="Proteomes" id="UP000000724"/>
    </source>
</evidence>
<proteinExistence type="predicted"/>
<dbReference type="InterPro" id="IPR036188">
    <property type="entry name" value="FAD/NAD-bd_sf"/>
</dbReference>
<accession>B6H7R0</accession>
<dbReference type="eggNOG" id="ENOG502RXKM">
    <property type="taxonomic scope" value="Eukaryota"/>
</dbReference>
<dbReference type="BioCyc" id="PCHR:PC16G08080-MONOMER"/>
<dbReference type="HOGENOM" id="CLU_033663_1_0_1"/>
<organism evidence="1 2">
    <name type="scientific">Penicillium rubens (strain ATCC 28089 / DSM 1075 / NRRL 1951 / Wisconsin 54-1255)</name>
    <name type="common">Penicillium chrysogenum</name>
    <dbReference type="NCBI Taxonomy" id="500485"/>
    <lineage>
        <taxon>Eukaryota</taxon>
        <taxon>Fungi</taxon>
        <taxon>Dikarya</taxon>
        <taxon>Ascomycota</taxon>
        <taxon>Pezizomycotina</taxon>
        <taxon>Eurotiomycetes</taxon>
        <taxon>Eurotiomycetidae</taxon>
        <taxon>Eurotiales</taxon>
        <taxon>Aspergillaceae</taxon>
        <taxon>Penicillium</taxon>
        <taxon>Penicillium chrysogenum species complex</taxon>
    </lineage>
</organism>
<dbReference type="Proteomes" id="UP000000724">
    <property type="component" value="Contig Pc00c16"/>
</dbReference>
<dbReference type="AlphaFoldDB" id="B6H7R0"/>
<gene>
    <name evidence="1" type="ORF">Pc16g08080</name>
    <name evidence="1" type="ORF">PCH_Pc16g08080</name>
</gene>
<dbReference type="PRINTS" id="PR00411">
    <property type="entry name" value="PNDRDTASEI"/>
</dbReference>
<dbReference type="OMA" id="PRCTHII"/>
<dbReference type="VEuPathDB" id="FungiDB:PCH_Pc16g08080"/>
<dbReference type="PANTHER" id="PTHR38688">
    <property type="entry name" value="PYR_REDOX_2 DOMAIN-CONTAINING PROTEIN"/>
    <property type="match status" value="1"/>
</dbReference>
<keyword evidence="2" id="KW-1185">Reference proteome</keyword>
<dbReference type="OrthoDB" id="432536at2759"/>
<dbReference type="SUPFAM" id="SSF51905">
    <property type="entry name" value="FAD/NAD(P)-binding domain"/>
    <property type="match status" value="1"/>
</dbReference>
<evidence type="ECO:0000313" key="1">
    <source>
        <dbReference type="EMBL" id="CAP93478.1"/>
    </source>
</evidence>
<dbReference type="PANTHER" id="PTHR38688:SF1">
    <property type="entry name" value="FAD_NAD(P)-BINDING DOMAIN-CONTAINING PROTEIN"/>
    <property type="match status" value="1"/>
</dbReference>